<dbReference type="PROSITE" id="PS00072">
    <property type="entry name" value="ACYL_COA_DH_1"/>
    <property type="match status" value="1"/>
</dbReference>
<accession>A0A8J7C401</accession>
<evidence type="ECO:0000313" key="15">
    <source>
        <dbReference type="EMBL" id="MBD3869871.1"/>
    </source>
</evidence>
<dbReference type="GO" id="GO:0050660">
    <property type="term" value="F:flavin adenine dinucleotide binding"/>
    <property type="evidence" value="ECO:0007669"/>
    <property type="project" value="InterPro"/>
</dbReference>
<organism evidence="15 16">
    <name type="scientific">Candidatus Sulfomarinibacter kjeldsenii</name>
    <dbReference type="NCBI Taxonomy" id="2885994"/>
    <lineage>
        <taxon>Bacteria</taxon>
        <taxon>Pseudomonadati</taxon>
        <taxon>Acidobacteriota</taxon>
        <taxon>Thermoanaerobaculia</taxon>
        <taxon>Thermoanaerobaculales</taxon>
        <taxon>Candidatus Sulfomarinibacteraceae</taxon>
        <taxon>Candidatus Sulfomarinibacter</taxon>
    </lineage>
</organism>
<evidence type="ECO:0000256" key="5">
    <source>
        <dbReference type="ARBA" id="ARBA00023002"/>
    </source>
</evidence>
<keyword evidence="3 10" id="KW-0285">Flavoprotein</keyword>
<evidence type="ECO:0000256" key="3">
    <source>
        <dbReference type="ARBA" id="ARBA00022630"/>
    </source>
</evidence>
<dbReference type="InterPro" id="IPR036250">
    <property type="entry name" value="AcylCo_DH-like_C"/>
</dbReference>
<dbReference type="Proteomes" id="UP000598633">
    <property type="component" value="Unassembled WGS sequence"/>
</dbReference>
<comment type="catalytic activity">
    <reaction evidence="6">
        <text>3-(methylsulfanyl)propanoyl-CoA + oxidized [electron-transfer flavoprotein] + H(+) = 3-(methylsulfanyl)acryloyl-CoA + reduced [electron-transfer flavoprotein]</text>
        <dbReference type="Rhea" id="RHEA:52612"/>
        <dbReference type="Rhea" id="RHEA-COMP:10685"/>
        <dbReference type="Rhea" id="RHEA-COMP:10686"/>
        <dbReference type="ChEBI" id="CHEBI:15378"/>
        <dbReference type="ChEBI" id="CHEBI:57692"/>
        <dbReference type="ChEBI" id="CHEBI:58307"/>
        <dbReference type="ChEBI" id="CHEBI:82815"/>
        <dbReference type="ChEBI" id="CHEBI:84994"/>
        <dbReference type="EC" id="1.3.99.41"/>
    </reaction>
    <physiologicalReaction direction="left-to-right" evidence="6">
        <dbReference type="Rhea" id="RHEA:52613"/>
    </physiologicalReaction>
</comment>
<comment type="cofactor">
    <cofactor evidence="1 10">
        <name>FAD</name>
        <dbReference type="ChEBI" id="CHEBI:57692"/>
    </cofactor>
</comment>
<dbReference type="Pfam" id="PF12806">
    <property type="entry name" value="Acyl-CoA_dh_C"/>
    <property type="match status" value="1"/>
</dbReference>
<comment type="function">
    <text evidence="7">Involved in the assimilation of dimethylsulphoniopropionate (DMSP), an important compound in the fixation of carbon in marine phytoplankton, by mediating the conversion of 3-(methylthio)propanoyl-CoA (MMPA-CoA) to 3-(methylthio)acryloyl-CoA (MTA-CoA).</text>
</comment>
<dbReference type="GO" id="GO:0003995">
    <property type="term" value="F:acyl-CoA dehydrogenase activity"/>
    <property type="evidence" value="ECO:0007669"/>
    <property type="project" value="InterPro"/>
</dbReference>
<evidence type="ECO:0000259" key="11">
    <source>
        <dbReference type="Pfam" id="PF00441"/>
    </source>
</evidence>
<dbReference type="Gene3D" id="2.40.110.10">
    <property type="entry name" value="Butyryl-CoA Dehydrogenase, subunit A, domain 2"/>
    <property type="match status" value="1"/>
</dbReference>
<dbReference type="Gene3D" id="1.10.540.10">
    <property type="entry name" value="Acyl-CoA dehydrogenase/oxidase, N-terminal domain"/>
    <property type="match status" value="1"/>
</dbReference>
<evidence type="ECO:0000256" key="8">
    <source>
        <dbReference type="ARBA" id="ARBA00066694"/>
    </source>
</evidence>
<proteinExistence type="inferred from homology"/>
<dbReference type="EC" id="1.3.99.41" evidence="8"/>
<reference evidence="15 16" key="1">
    <citation type="submission" date="2020-08" db="EMBL/GenBank/DDBJ databases">
        <title>Acidobacteriota in marine sediments use diverse sulfur dissimilation pathways.</title>
        <authorList>
            <person name="Wasmund K."/>
        </authorList>
    </citation>
    <scope>NUCLEOTIDE SEQUENCE [LARGE SCALE GENOMIC DNA]</scope>
    <source>
        <strain evidence="15">MAG AM3-A</strain>
    </source>
</reference>
<dbReference type="InterPro" id="IPR009075">
    <property type="entry name" value="AcylCo_DH/oxidase_C"/>
</dbReference>
<dbReference type="Pfam" id="PF02771">
    <property type="entry name" value="Acyl-CoA_dh_N"/>
    <property type="match status" value="1"/>
</dbReference>
<evidence type="ECO:0000256" key="1">
    <source>
        <dbReference type="ARBA" id="ARBA00001974"/>
    </source>
</evidence>
<evidence type="ECO:0000256" key="9">
    <source>
        <dbReference type="ARBA" id="ARBA00069043"/>
    </source>
</evidence>
<dbReference type="FunFam" id="2.40.110.10:FF:000031">
    <property type="entry name" value="Acyl-CoA dehydrogenase, putative"/>
    <property type="match status" value="1"/>
</dbReference>
<evidence type="ECO:0000256" key="4">
    <source>
        <dbReference type="ARBA" id="ARBA00022827"/>
    </source>
</evidence>
<dbReference type="InterPro" id="IPR037069">
    <property type="entry name" value="AcylCoA_DH/ox_N_sf"/>
</dbReference>
<evidence type="ECO:0000256" key="7">
    <source>
        <dbReference type="ARBA" id="ARBA00058683"/>
    </source>
</evidence>
<dbReference type="AlphaFoldDB" id="A0A8J7C401"/>
<dbReference type="InterPro" id="IPR025878">
    <property type="entry name" value="Acyl-CoA_dh-like_C_dom"/>
</dbReference>
<feature type="domain" description="Acyl-CoA oxidase/dehydrogenase middle" evidence="12">
    <location>
        <begin position="161"/>
        <end position="268"/>
    </location>
</feature>
<dbReference type="InterPro" id="IPR006091">
    <property type="entry name" value="Acyl-CoA_Oxase/DH_mid-dom"/>
</dbReference>
<keyword evidence="5 10" id="KW-0560">Oxidoreductase</keyword>
<dbReference type="EMBL" id="JACXWA010000010">
    <property type="protein sequence ID" value="MBD3869871.1"/>
    <property type="molecule type" value="Genomic_DNA"/>
</dbReference>
<dbReference type="InterPro" id="IPR009100">
    <property type="entry name" value="AcylCoA_DH/oxidase_NM_dom_sf"/>
</dbReference>
<dbReference type="PANTHER" id="PTHR42803:SF1">
    <property type="entry name" value="BROAD-SPECIFICITY LINEAR ACYL-COA DEHYDROGENASE FADE5"/>
    <property type="match status" value="1"/>
</dbReference>
<dbReference type="Pfam" id="PF02770">
    <property type="entry name" value="Acyl-CoA_dh_M"/>
    <property type="match status" value="1"/>
</dbReference>
<protein>
    <recommendedName>
        <fullName evidence="9">3-methylmercaptopropionyl-CoA dehydrogenase</fullName>
        <ecNumber evidence="8">1.3.99.41</ecNumber>
    </recommendedName>
</protein>
<evidence type="ECO:0000256" key="10">
    <source>
        <dbReference type="RuleBase" id="RU362125"/>
    </source>
</evidence>
<comment type="similarity">
    <text evidence="2 10">Belongs to the acyl-CoA dehydrogenase family.</text>
</comment>
<dbReference type="InterPro" id="IPR052166">
    <property type="entry name" value="Diverse_Acyl-CoA_DH"/>
</dbReference>
<comment type="caution">
    <text evidence="15">The sequence shown here is derived from an EMBL/GenBank/DDBJ whole genome shotgun (WGS) entry which is preliminary data.</text>
</comment>
<dbReference type="InterPro" id="IPR046373">
    <property type="entry name" value="Acyl-CoA_Oxase/DH_mid-dom_sf"/>
</dbReference>
<dbReference type="PANTHER" id="PTHR42803">
    <property type="entry name" value="ACYL-COA DEHYDROGENASE"/>
    <property type="match status" value="1"/>
</dbReference>
<name>A0A8J7C401_9BACT</name>
<feature type="domain" description="Acetyl-CoA dehydrogenase-like C-terminal" evidence="14">
    <location>
        <begin position="481"/>
        <end position="607"/>
    </location>
</feature>
<evidence type="ECO:0000259" key="12">
    <source>
        <dbReference type="Pfam" id="PF02770"/>
    </source>
</evidence>
<evidence type="ECO:0000313" key="16">
    <source>
        <dbReference type="Proteomes" id="UP000598633"/>
    </source>
</evidence>
<dbReference type="InterPro" id="IPR006089">
    <property type="entry name" value="Acyl-CoA_DH_CS"/>
</dbReference>
<keyword evidence="4 10" id="KW-0274">FAD</keyword>
<evidence type="ECO:0000256" key="6">
    <source>
        <dbReference type="ARBA" id="ARBA00051388"/>
    </source>
</evidence>
<dbReference type="Pfam" id="PF00441">
    <property type="entry name" value="Acyl-CoA_dh_1"/>
    <property type="match status" value="1"/>
</dbReference>
<dbReference type="SUPFAM" id="SSF47203">
    <property type="entry name" value="Acyl-CoA dehydrogenase C-terminal domain-like"/>
    <property type="match status" value="1"/>
</dbReference>
<dbReference type="SUPFAM" id="SSF56645">
    <property type="entry name" value="Acyl-CoA dehydrogenase NM domain-like"/>
    <property type="match status" value="1"/>
</dbReference>
<gene>
    <name evidence="15" type="ORF">IFJ97_00760</name>
</gene>
<feature type="domain" description="Acyl-CoA dehydrogenase/oxidase N-terminal" evidence="13">
    <location>
        <begin position="37"/>
        <end position="156"/>
    </location>
</feature>
<dbReference type="Gene3D" id="1.20.140.10">
    <property type="entry name" value="Butyryl-CoA Dehydrogenase, subunit A, domain 3"/>
    <property type="match status" value="1"/>
</dbReference>
<evidence type="ECO:0000259" key="14">
    <source>
        <dbReference type="Pfam" id="PF12806"/>
    </source>
</evidence>
<evidence type="ECO:0000256" key="2">
    <source>
        <dbReference type="ARBA" id="ARBA00009347"/>
    </source>
</evidence>
<feature type="domain" description="Acyl-CoA dehydrogenase/oxidase C-terminal" evidence="11">
    <location>
        <begin position="284"/>
        <end position="450"/>
    </location>
</feature>
<sequence>MDYKVDLRDIKFQLFEWLGLDTMLEAEKFADWDAENVEMVLDEALKIAQEQMGPCNEDGDRIGAQYADGKVTLPESFKPVYKTICEGGWIGLLASPEFGGMGLPDTVGTAVNEFFNGSNVSLSLTLMLTRGAGAMIEGFGTDEHKTLFVEKLYSGEWTGTMCLTEAQAGSDVGASTTKAVKQDDGTYTISGEKIFITGGDHDLADNIIHLVLARTPDAPAGTKGLSLFIVPKIRANPDGSLGEPNDVFTNNIEEKMGIHGSPTCTLVFGQNDGCQGFLLGDELQGIKLMFHLMNPARIDVGLQGLAAAGAAHQQALGYARERLQSRNWKEFKNPEAPQVPIIEHPDVRRMLLSSKAYTEAMRALLYQTSYYLDMSHLTEGEESERYHSYVEMLTPICKAWCSEWGVQVTHWCLQVHGGYGYTSDYPAEQFMRDAEIACIYEGTNGIQALDFVARKLPMNNGQTIRDLLGMAESTFKKLRSDPEMMEPAWMLAAALKQIETISKEITKRPDAIQLILLNAPPLLDMVGTVLGAHFLMDQAILAKSKLAAILEEQGVGTDDKKAYKQFLKENEEAAFFHNKVQTAIHFAYRALPTVAAKGAAIRSGEKSPFYAIM</sequence>
<evidence type="ECO:0000259" key="13">
    <source>
        <dbReference type="Pfam" id="PF02771"/>
    </source>
</evidence>
<dbReference type="InterPro" id="IPR013786">
    <property type="entry name" value="AcylCoA_DH/ox_N"/>
</dbReference>